<evidence type="ECO:0000313" key="2">
    <source>
        <dbReference type="EMBL" id="SFG92140.1"/>
    </source>
</evidence>
<dbReference type="Pfam" id="PF13899">
    <property type="entry name" value="Thioredoxin_7"/>
    <property type="match status" value="1"/>
</dbReference>
<accession>A0A1I2VSL6</accession>
<gene>
    <name evidence="2" type="ORF">SAMN04489864_103234</name>
</gene>
<keyword evidence="1" id="KW-0732">Signal</keyword>
<feature type="signal peptide" evidence="1">
    <location>
        <begin position="1"/>
        <end position="20"/>
    </location>
</feature>
<feature type="chain" id="PRO_5011464299" evidence="1">
    <location>
        <begin position="21"/>
        <end position="381"/>
    </location>
</feature>
<dbReference type="PANTHER" id="PTHR32234">
    <property type="entry name" value="THIOL:DISULFIDE INTERCHANGE PROTEIN DSBD"/>
    <property type="match status" value="1"/>
</dbReference>
<dbReference type="SUPFAM" id="SSF52833">
    <property type="entry name" value="Thioredoxin-like"/>
    <property type="match status" value="1"/>
</dbReference>
<proteinExistence type="predicted"/>
<dbReference type="Proteomes" id="UP000199666">
    <property type="component" value="Unassembled WGS sequence"/>
</dbReference>
<dbReference type="AlphaFoldDB" id="A0A1I2VSL6"/>
<organism evidence="2 3">
    <name type="scientific">Pedobacter insulae</name>
    <dbReference type="NCBI Taxonomy" id="414048"/>
    <lineage>
        <taxon>Bacteria</taxon>
        <taxon>Pseudomonadati</taxon>
        <taxon>Bacteroidota</taxon>
        <taxon>Sphingobacteriia</taxon>
        <taxon>Sphingobacteriales</taxon>
        <taxon>Sphingobacteriaceae</taxon>
        <taxon>Pedobacter</taxon>
    </lineage>
</organism>
<dbReference type="GO" id="GO:0045454">
    <property type="term" value="P:cell redox homeostasis"/>
    <property type="evidence" value="ECO:0007669"/>
    <property type="project" value="TreeGrafter"/>
</dbReference>
<dbReference type="RefSeq" id="WP_090992744.1">
    <property type="nucleotide sequence ID" value="NZ_FOPP01000003.1"/>
</dbReference>
<dbReference type="Gene3D" id="3.40.30.10">
    <property type="entry name" value="Glutaredoxin"/>
    <property type="match status" value="1"/>
</dbReference>
<sequence length="381" mass="42609">MNKKITLLVLLVFSLTVSYAQNSPSLAQALTKAKKENKLVFIDCYFTGCIPCEQMDKDVFPNAAVGKALERDFITLKVNVFTEKLGDTLKVQHILNGFPTFLVLNGDGKLLVNTSGYQDPGDLIQLLNDAKAKYKKGAYLSGYAAQYNDRHYPTIYTEFAKTRKGLTKETLATYSASVKDFKANYALLPFLIARTTNEQVSSEILRDYAGYAAVYGVEVLQPVIDRILQQAVDRSLKATSSEAEFENFLTEKARLFTSKEWKVSLQTIGERYFLGLKKDTTGYLKFRVKNPTINNFHLTALYNNMLVKKQLNSERLALFAAWANGAVTPNTTMEIIKAAANISKAAGSLADHKKFLQMAIDKAKKYQMPYAELEAQLNKAS</sequence>
<keyword evidence="3" id="KW-1185">Reference proteome</keyword>
<evidence type="ECO:0000313" key="3">
    <source>
        <dbReference type="Proteomes" id="UP000199666"/>
    </source>
</evidence>
<dbReference type="OrthoDB" id="120730at2"/>
<dbReference type="PANTHER" id="PTHR32234:SF0">
    <property type="entry name" value="THIOL:DISULFIDE INTERCHANGE PROTEIN DSBD"/>
    <property type="match status" value="1"/>
</dbReference>
<protein>
    <submittedName>
        <fullName evidence="2">Thioredoxin-related protein</fullName>
    </submittedName>
</protein>
<dbReference type="GO" id="GO:0015035">
    <property type="term" value="F:protein-disulfide reductase activity"/>
    <property type="evidence" value="ECO:0007669"/>
    <property type="project" value="TreeGrafter"/>
</dbReference>
<dbReference type="InterPro" id="IPR036249">
    <property type="entry name" value="Thioredoxin-like_sf"/>
</dbReference>
<dbReference type="EMBL" id="FOPP01000003">
    <property type="protein sequence ID" value="SFG92140.1"/>
    <property type="molecule type" value="Genomic_DNA"/>
</dbReference>
<name>A0A1I2VSL6_9SPHI</name>
<evidence type="ECO:0000256" key="1">
    <source>
        <dbReference type="SAM" id="SignalP"/>
    </source>
</evidence>
<dbReference type="STRING" id="414048.SAMN04489864_103234"/>
<reference evidence="2 3" key="1">
    <citation type="submission" date="2016-10" db="EMBL/GenBank/DDBJ databases">
        <authorList>
            <person name="de Groot N.N."/>
        </authorList>
    </citation>
    <scope>NUCLEOTIDE SEQUENCE [LARGE SCALE GENOMIC DNA]</scope>
    <source>
        <strain evidence="2 3">DSM 18684</strain>
    </source>
</reference>